<keyword evidence="2" id="KW-1003">Cell membrane</keyword>
<reference evidence="9" key="1">
    <citation type="journal article" date="2014" name="Int. J. Syst. Evol. Microbiol.">
        <title>Complete genome of a new Firmicutes species belonging to the dominant human colonic microbiota ('Ruminococcus bicirculans') reveals two chromosomes and a selective capacity to utilize plant glucans.</title>
        <authorList>
            <consortium name="NISC Comparative Sequencing Program"/>
            <person name="Wegmann U."/>
            <person name="Louis P."/>
            <person name="Goesmann A."/>
            <person name="Henrissat B."/>
            <person name="Duncan S.H."/>
            <person name="Flint H.J."/>
        </authorList>
    </citation>
    <scope>NUCLEOTIDE SEQUENCE</scope>
    <source>
        <strain evidence="9">NBRC 107169</strain>
    </source>
</reference>
<dbReference type="Proteomes" id="UP001161405">
    <property type="component" value="Unassembled WGS sequence"/>
</dbReference>
<evidence type="ECO:0000313" key="10">
    <source>
        <dbReference type="Proteomes" id="UP001161405"/>
    </source>
</evidence>
<keyword evidence="4 7" id="KW-1133">Transmembrane helix</keyword>
<evidence type="ECO:0000313" key="9">
    <source>
        <dbReference type="EMBL" id="GLQ18484.1"/>
    </source>
</evidence>
<protein>
    <recommendedName>
        <fullName evidence="8">ComEC/Rec2-related protein domain-containing protein</fullName>
    </recommendedName>
</protein>
<dbReference type="PANTHER" id="PTHR30619">
    <property type="entry name" value="DNA INTERNALIZATION/COMPETENCE PROTEIN COMEC/REC2"/>
    <property type="match status" value="1"/>
</dbReference>
<keyword evidence="5 7" id="KW-0472">Membrane</keyword>
<evidence type="ECO:0000256" key="1">
    <source>
        <dbReference type="ARBA" id="ARBA00004651"/>
    </source>
</evidence>
<evidence type="ECO:0000256" key="3">
    <source>
        <dbReference type="ARBA" id="ARBA00022692"/>
    </source>
</evidence>
<dbReference type="InterPro" id="IPR052159">
    <property type="entry name" value="Competence_DNA_uptake"/>
</dbReference>
<organism evidence="9 10">
    <name type="scientific">Maritalea porphyrae</name>
    <dbReference type="NCBI Taxonomy" id="880732"/>
    <lineage>
        <taxon>Bacteria</taxon>
        <taxon>Pseudomonadati</taxon>
        <taxon>Pseudomonadota</taxon>
        <taxon>Alphaproteobacteria</taxon>
        <taxon>Hyphomicrobiales</taxon>
        <taxon>Devosiaceae</taxon>
        <taxon>Maritalea</taxon>
    </lineage>
</organism>
<feature type="transmembrane region" description="Helical" evidence="7">
    <location>
        <begin position="81"/>
        <end position="97"/>
    </location>
</feature>
<evidence type="ECO:0000256" key="2">
    <source>
        <dbReference type="ARBA" id="ARBA00022475"/>
    </source>
</evidence>
<comment type="caution">
    <text evidence="9">The sequence shown here is derived from an EMBL/GenBank/DDBJ whole genome shotgun (WGS) entry which is preliminary data.</text>
</comment>
<feature type="transmembrane region" description="Helical" evidence="7">
    <location>
        <begin position="331"/>
        <end position="351"/>
    </location>
</feature>
<feature type="region of interest" description="Disordered" evidence="6">
    <location>
        <begin position="1"/>
        <end position="34"/>
    </location>
</feature>
<dbReference type="PANTHER" id="PTHR30619:SF1">
    <property type="entry name" value="RECOMBINATION PROTEIN 2"/>
    <property type="match status" value="1"/>
</dbReference>
<dbReference type="InterPro" id="IPR004477">
    <property type="entry name" value="ComEC_N"/>
</dbReference>
<reference evidence="9" key="2">
    <citation type="submission" date="2023-01" db="EMBL/GenBank/DDBJ databases">
        <title>Draft genome sequence of Maritalea porphyrae strain NBRC 107169.</title>
        <authorList>
            <person name="Sun Q."/>
            <person name="Mori K."/>
        </authorList>
    </citation>
    <scope>NUCLEOTIDE SEQUENCE</scope>
    <source>
        <strain evidence="9">NBRC 107169</strain>
    </source>
</reference>
<feature type="compositionally biased region" description="Basic residues" evidence="6">
    <location>
        <begin position="17"/>
        <end position="30"/>
    </location>
</feature>
<evidence type="ECO:0000259" key="8">
    <source>
        <dbReference type="Pfam" id="PF03772"/>
    </source>
</evidence>
<gene>
    <name evidence="9" type="ORF">GCM10007879_27330</name>
</gene>
<dbReference type="EMBL" id="BSNI01000002">
    <property type="protein sequence ID" value="GLQ18484.1"/>
    <property type="molecule type" value="Genomic_DNA"/>
</dbReference>
<evidence type="ECO:0000256" key="4">
    <source>
        <dbReference type="ARBA" id="ARBA00022989"/>
    </source>
</evidence>
<keyword evidence="3 7" id="KW-0812">Transmembrane</keyword>
<feature type="domain" description="ComEC/Rec2-related protein" evidence="8">
    <location>
        <begin position="276"/>
        <end position="362"/>
    </location>
</feature>
<feature type="transmembrane region" description="Helical" evidence="7">
    <location>
        <begin position="109"/>
        <end position="128"/>
    </location>
</feature>
<evidence type="ECO:0000256" key="7">
    <source>
        <dbReference type="SAM" id="Phobius"/>
    </source>
</evidence>
<proteinExistence type="predicted"/>
<comment type="subcellular location">
    <subcellularLocation>
        <location evidence="1">Cell membrane</location>
        <topology evidence="1">Multi-pass membrane protein</topology>
    </subcellularLocation>
</comment>
<dbReference type="Pfam" id="PF03772">
    <property type="entry name" value="Competence"/>
    <property type="match status" value="1"/>
</dbReference>
<evidence type="ECO:0000256" key="5">
    <source>
        <dbReference type="ARBA" id="ARBA00023136"/>
    </source>
</evidence>
<feature type="transmembrane region" description="Helical" evidence="7">
    <location>
        <begin position="57"/>
        <end position="75"/>
    </location>
</feature>
<keyword evidence="10" id="KW-1185">Reference proteome</keyword>
<feature type="transmembrane region" description="Helical" evidence="7">
    <location>
        <begin position="297"/>
        <end position="319"/>
    </location>
</feature>
<accession>A0ABQ5UT78</accession>
<name>A0ABQ5UT78_9HYPH</name>
<sequence>MAAFDSETILKSDTKPPPKRGVPKVVRKKGTSGGPSQRIEFAPLEQSISDALYHRQYVVLVPFALIFGISIYRWVAIEPNIWASLCVLVVLAAITLWQTSRGQSWQLPGLVTSVWLGFCLIAGSAHFYGTKLVSYPFAVDQLKGEVVSKSNNASGHLRLEIAQPSGDSKLSGVAGLRLTIKPEHLPEELTVGVGDQVVVRARILPLPKPVYPKSYDSQFHGFFDGIGGYASSLAPLQFIPNQDFSLFRSVDQLRWQIGDRLAVYLSAQQEGIARALIIGDQSGIEDALRESIANAGLAHVLAISGLHLTLVVGSVFFLIRFIVVQFARRDGLVKPIAAIGAMVVAVGYLMISGGNLATQRAT</sequence>
<evidence type="ECO:0000256" key="6">
    <source>
        <dbReference type="SAM" id="MobiDB-lite"/>
    </source>
</evidence>